<reference evidence="1 2" key="1">
    <citation type="submission" date="2019-06" db="EMBL/GenBank/DDBJ databases">
        <title>Sequencing the genomes of 1000 actinobacteria strains.</title>
        <authorList>
            <person name="Klenk H.-P."/>
        </authorList>
    </citation>
    <scope>NUCLEOTIDE SEQUENCE [LARGE SCALE GENOMIC DNA]</scope>
    <source>
        <strain evidence="1 2">DSM 45928</strain>
    </source>
</reference>
<evidence type="ECO:0000313" key="2">
    <source>
        <dbReference type="Proteomes" id="UP000317043"/>
    </source>
</evidence>
<name>A0A543B3X5_9ACTN</name>
<dbReference type="SUPFAM" id="SSF48452">
    <property type="entry name" value="TPR-like"/>
    <property type="match status" value="1"/>
</dbReference>
<gene>
    <name evidence="1" type="ORF">FB566_5102</name>
</gene>
<accession>A0A543B3X5</accession>
<dbReference type="OrthoDB" id="9799122at2"/>
<dbReference type="Proteomes" id="UP000317043">
    <property type="component" value="Unassembled WGS sequence"/>
</dbReference>
<sequence>MDTATCYERGVDFFDAKDYISAAQWLEQVVSDAPDHMAARMLLARSYYHSAQLGKAEAQLRNVLEQNPAEAYAHLMLGRTLQRQSRPDEATAHMRLAAAMTGGSLDG</sequence>
<dbReference type="RefSeq" id="WP_142044845.1">
    <property type="nucleotide sequence ID" value="NZ_JBHTGS010000002.1"/>
</dbReference>
<dbReference type="Gene3D" id="1.25.40.10">
    <property type="entry name" value="Tetratricopeptide repeat domain"/>
    <property type="match status" value="1"/>
</dbReference>
<keyword evidence="2" id="KW-1185">Reference proteome</keyword>
<proteinExistence type="predicted"/>
<organism evidence="1 2">
    <name type="scientific">Stackebrandtia endophytica</name>
    <dbReference type="NCBI Taxonomy" id="1496996"/>
    <lineage>
        <taxon>Bacteria</taxon>
        <taxon>Bacillati</taxon>
        <taxon>Actinomycetota</taxon>
        <taxon>Actinomycetes</taxon>
        <taxon>Glycomycetales</taxon>
        <taxon>Glycomycetaceae</taxon>
        <taxon>Stackebrandtia</taxon>
    </lineage>
</organism>
<dbReference type="Pfam" id="PF14559">
    <property type="entry name" value="TPR_19"/>
    <property type="match status" value="1"/>
</dbReference>
<dbReference type="InParanoid" id="A0A543B3X5"/>
<dbReference type="InterPro" id="IPR011990">
    <property type="entry name" value="TPR-like_helical_dom_sf"/>
</dbReference>
<evidence type="ECO:0000313" key="1">
    <source>
        <dbReference type="EMBL" id="TQL79493.1"/>
    </source>
</evidence>
<dbReference type="AlphaFoldDB" id="A0A543B3X5"/>
<comment type="caution">
    <text evidence="1">The sequence shown here is derived from an EMBL/GenBank/DDBJ whole genome shotgun (WGS) entry which is preliminary data.</text>
</comment>
<dbReference type="EMBL" id="VFOW01000001">
    <property type="protein sequence ID" value="TQL79493.1"/>
    <property type="molecule type" value="Genomic_DNA"/>
</dbReference>
<protein>
    <submittedName>
        <fullName evidence="1">Tetratricopeptide repeat protein</fullName>
    </submittedName>
</protein>